<dbReference type="InterPro" id="IPR035979">
    <property type="entry name" value="RBD_domain_sf"/>
</dbReference>
<dbReference type="PROSITE" id="PS51873">
    <property type="entry name" value="TRIAD"/>
    <property type="match status" value="1"/>
</dbReference>
<dbReference type="Proteomes" id="UP000029665">
    <property type="component" value="Unassembled WGS sequence"/>
</dbReference>
<dbReference type="InterPro" id="IPR044066">
    <property type="entry name" value="TRIAD_supradom"/>
</dbReference>
<evidence type="ECO:0000256" key="2">
    <source>
        <dbReference type="ARBA" id="ARBA00012251"/>
    </source>
</evidence>
<evidence type="ECO:0000256" key="1">
    <source>
        <dbReference type="ARBA" id="ARBA00001798"/>
    </source>
</evidence>
<dbReference type="SMART" id="SM00647">
    <property type="entry name" value="IBR"/>
    <property type="match status" value="2"/>
</dbReference>
<feature type="compositionally biased region" description="Basic and acidic residues" evidence="10">
    <location>
        <begin position="252"/>
        <end position="265"/>
    </location>
</feature>
<dbReference type="HOGENOM" id="CLU_004235_1_1_1"/>
<dbReference type="InterPro" id="IPR027370">
    <property type="entry name" value="Znf-RING_euk"/>
</dbReference>
<reference evidence="13" key="1">
    <citation type="submission" date="2014-01" db="EMBL/GenBank/DDBJ databases">
        <title>The genome of the white-rot fungus Pycnoporus cinnabarinus: a basidiomycete model with a versatile arsenal for lignocellulosic biomass breakdown.</title>
        <authorList>
            <person name="Levasseur A."/>
            <person name="Lomascolo A."/>
            <person name="Ruiz-Duenas F.J."/>
            <person name="Uzan E."/>
            <person name="Piumi F."/>
            <person name="Kues U."/>
            <person name="Ram A.F.J."/>
            <person name="Murat C."/>
            <person name="Haon M."/>
            <person name="Benoit I."/>
            <person name="Arfi Y."/>
            <person name="Chevret D."/>
            <person name="Drula E."/>
            <person name="Kwon M.J."/>
            <person name="Gouret P."/>
            <person name="Lesage-Meessen L."/>
            <person name="Lombard V."/>
            <person name="Mariette J."/>
            <person name="Noirot C."/>
            <person name="Park J."/>
            <person name="Patyshakuliyeva A."/>
            <person name="Wieneger R.A.B."/>
            <person name="Wosten H.A.B."/>
            <person name="Martin F."/>
            <person name="Coutinho P.M."/>
            <person name="de Vries R."/>
            <person name="Martinez A.T."/>
            <person name="Klopp C."/>
            <person name="Pontarotti P."/>
            <person name="Henrissat B."/>
            <person name="Record E."/>
        </authorList>
    </citation>
    <scope>NUCLEOTIDE SEQUENCE [LARGE SCALE GENOMIC DNA]</scope>
    <source>
        <strain evidence="13">BRFM137</strain>
    </source>
</reference>
<feature type="region of interest" description="Disordered" evidence="10">
    <location>
        <begin position="557"/>
        <end position="592"/>
    </location>
</feature>
<dbReference type="PANTHER" id="PTHR11685">
    <property type="entry name" value="RBR FAMILY RING FINGER AND IBR DOMAIN-CONTAINING"/>
    <property type="match status" value="1"/>
</dbReference>
<keyword evidence="14" id="KW-1185">Reference proteome</keyword>
<dbReference type="SUPFAM" id="SSF57850">
    <property type="entry name" value="RING/U-box"/>
    <property type="match status" value="2"/>
</dbReference>
<dbReference type="Pfam" id="PF22191">
    <property type="entry name" value="IBR_1"/>
    <property type="match status" value="1"/>
</dbReference>
<dbReference type="STRING" id="5643.A0A060SMN6"/>
<feature type="compositionally biased region" description="Polar residues" evidence="10">
    <location>
        <begin position="198"/>
        <end position="220"/>
    </location>
</feature>
<dbReference type="SMART" id="SM00184">
    <property type="entry name" value="RING"/>
    <property type="match status" value="1"/>
</dbReference>
<dbReference type="InterPro" id="IPR001841">
    <property type="entry name" value="Znf_RING"/>
</dbReference>
<evidence type="ECO:0000313" key="14">
    <source>
        <dbReference type="Proteomes" id="UP000029665"/>
    </source>
</evidence>
<dbReference type="Pfam" id="PF01485">
    <property type="entry name" value="IBR"/>
    <property type="match status" value="1"/>
</dbReference>
<sequence>MIAIEPIFFLYLKHVSHSPFRLRRSPQLGRFHLSYAGRLQMAQSSSVRPAKWGLSGCVKKEIGVDMLMSPTTGLRLPCNFSHDILDLAKLPADNELVIQHAQKIREALEAQAFTKGAGHASNASASTSPNAGKQRPRKPPKKPGASEASDKPSSGKDAALQNLGDSVKEAVGAPAISTQCRLPNTTSAYAKGGPRITASDQASQDEANKSSSDATYYSTCMKNPRPSVRALTISMEDANGPTVDTLTTLTERQCDEIPSRERERTSPLTEGTPRNESKLQKPQDFVNHTVFSVKNDRRRPQDVFQRSVDSMPLQSHTRHDLPPGAPTQTVPLVPPGLGLDDGTPRAPQSRPPPEVMTMTILDSTKVTFGPGFSILQVVTGFECLHVILDNVPSAAPPDLITTTMESFGKVASFQQSVSSPRDTTLAYKVTYTNGDDAAAAATAMNGKELMGTKIDAHLLEEKSTSLGHGTLYDGDVLFELPTPFQIGFVGYPTEDLAKKAIALAPQSRIGFSRITAELYTGIPAVGTYSVRFRGLPPQFSTDDLRKHFVGPLEVVDNEATGDGKKGRRRRGKTASPSRVDSGQSATNDQPKETCEGVMLQRAKYQSLDGAIQGLRRMLEKYDEDVSINVVPPPHGKYVRVWAHFTSPDIAAKACQALHRFCPQFVAKERIFARHIKSLRYALPGSIYDVLAPEINLLRSFIRDDAGTSITVIDKRSPQLPAAPVTVKLVSESMQSLTRAKTAFDRLLRGDKVVEDGQVVWSDFFGGPAGESFLRDLEQVHPNVKISADYRRRTLALFGMPEERVRVREEILAKVKILKARRTHRYPIPGDRIAGFINEGLAMLQRELGRENVWVDLTNLKLVVRGEEDAQKVAHLAVLHARQRAPRRGLLGGAECPVCFGEVSQPVALSCGHAWCKDCLAGYLNASIDNKSFPITCLADGARCAQPISLSIAQRLLGTDEFDAVVNAAFSSYVQERPKEFHYCPTPDCPQVYRKIASRKSKSALQCPSCLVRICPHCDMEYHETMSCQDRDPEAEMLFEEWKRGRDVKDCPNCKVPIERSAGCNHMTCVSCKIHICWACLETFPTSGEVYGHMRSMHGGIGL</sequence>
<evidence type="ECO:0000313" key="13">
    <source>
        <dbReference type="EMBL" id="CDO73683.1"/>
    </source>
</evidence>
<dbReference type="EC" id="2.3.2.31" evidence="2"/>
<accession>A0A060SMN6</accession>
<dbReference type="OrthoDB" id="10009520at2759"/>
<dbReference type="Gene3D" id="1.20.120.1750">
    <property type="match status" value="1"/>
</dbReference>
<comment type="catalytic activity">
    <reaction evidence="1">
        <text>[E2 ubiquitin-conjugating enzyme]-S-ubiquitinyl-L-cysteine + [acceptor protein]-L-lysine = [E2 ubiquitin-conjugating enzyme]-L-cysteine + [acceptor protein]-N(6)-ubiquitinyl-L-lysine.</text>
        <dbReference type="EC" id="2.3.2.31"/>
    </reaction>
</comment>
<keyword evidence="7" id="KW-0833">Ubl conjugation pathway</keyword>
<feature type="compositionally biased region" description="Polar residues" evidence="10">
    <location>
        <begin position="574"/>
        <end position="588"/>
    </location>
</feature>
<evidence type="ECO:0000256" key="10">
    <source>
        <dbReference type="SAM" id="MobiDB-lite"/>
    </source>
</evidence>
<protein>
    <recommendedName>
        <fullName evidence="2">RBR-type E3 ubiquitin transferase</fullName>
        <ecNumber evidence="2">2.3.2.31</ecNumber>
    </recommendedName>
</protein>
<dbReference type="InterPro" id="IPR013083">
    <property type="entry name" value="Znf_RING/FYVE/PHD"/>
</dbReference>
<dbReference type="OMA" id="MTCTRCQ"/>
<name>A0A060SMN6_PYCCI</name>
<feature type="region of interest" description="Disordered" evidence="10">
    <location>
        <begin position="296"/>
        <end position="353"/>
    </location>
</feature>
<feature type="region of interest" description="Disordered" evidence="10">
    <location>
        <begin position="115"/>
        <end position="159"/>
    </location>
</feature>
<dbReference type="SUPFAM" id="SSF54928">
    <property type="entry name" value="RNA-binding domain, RBD"/>
    <property type="match status" value="1"/>
</dbReference>
<evidence type="ECO:0000259" key="11">
    <source>
        <dbReference type="PROSITE" id="PS50089"/>
    </source>
</evidence>
<feature type="domain" description="RING-type" evidence="11">
    <location>
        <begin position="895"/>
        <end position="939"/>
    </location>
</feature>
<dbReference type="InterPro" id="IPR002867">
    <property type="entry name" value="IBR_dom"/>
</dbReference>
<feature type="region of interest" description="Disordered" evidence="10">
    <location>
        <begin position="250"/>
        <end position="284"/>
    </location>
</feature>
<dbReference type="AlphaFoldDB" id="A0A060SMN6"/>
<feature type="region of interest" description="Disordered" evidence="10">
    <location>
        <begin position="185"/>
        <end position="220"/>
    </location>
</feature>
<keyword evidence="5" id="KW-0677">Repeat</keyword>
<keyword evidence="4" id="KW-0479">Metal-binding</keyword>
<evidence type="ECO:0000256" key="6">
    <source>
        <dbReference type="ARBA" id="ARBA00022771"/>
    </source>
</evidence>
<feature type="compositionally biased region" description="Low complexity" evidence="10">
    <location>
        <begin position="120"/>
        <end position="133"/>
    </location>
</feature>
<proteinExistence type="predicted"/>
<dbReference type="GO" id="GO:0016567">
    <property type="term" value="P:protein ubiquitination"/>
    <property type="evidence" value="ECO:0007669"/>
    <property type="project" value="InterPro"/>
</dbReference>
<dbReference type="GO" id="GO:0008270">
    <property type="term" value="F:zinc ion binding"/>
    <property type="evidence" value="ECO:0007669"/>
    <property type="project" value="UniProtKB-KW"/>
</dbReference>
<dbReference type="InterPro" id="IPR000504">
    <property type="entry name" value="RRM_dom"/>
</dbReference>
<gene>
    <name evidence="13" type="ORF">BN946_scf185015.g11</name>
</gene>
<dbReference type="GO" id="GO:0003723">
    <property type="term" value="F:RNA binding"/>
    <property type="evidence" value="ECO:0007669"/>
    <property type="project" value="InterPro"/>
</dbReference>
<evidence type="ECO:0000256" key="3">
    <source>
        <dbReference type="ARBA" id="ARBA00022679"/>
    </source>
</evidence>
<dbReference type="GO" id="GO:0061630">
    <property type="term" value="F:ubiquitin protein ligase activity"/>
    <property type="evidence" value="ECO:0007669"/>
    <property type="project" value="UniProtKB-EC"/>
</dbReference>
<evidence type="ECO:0000256" key="7">
    <source>
        <dbReference type="ARBA" id="ARBA00022786"/>
    </source>
</evidence>
<dbReference type="Gene3D" id="3.30.40.10">
    <property type="entry name" value="Zinc/RING finger domain, C3HC4 (zinc finger)"/>
    <property type="match status" value="1"/>
</dbReference>
<dbReference type="CDD" id="cd20335">
    <property type="entry name" value="BRcat_RBR"/>
    <property type="match status" value="1"/>
</dbReference>
<dbReference type="PROSITE" id="PS50089">
    <property type="entry name" value="ZF_RING_2"/>
    <property type="match status" value="1"/>
</dbReference>
<dbReference type="Gene3D" id="3.30.70.330">
    <property type="match status" value="1"/>
</dbReference>
<dbReference type="EMBL" id="CCBP010000123">
    <property type="protein sequence ID" value="CDO73683.1"/>
    <property type="molecule type" value="Genomic_DNA"/>
</dbReference>
<evidence type="ECO:0000256" key="8">
    <source>
        <dbReference type="ARBA" id="ARBA00022833"/>
    </source>
</evidence>
<dbReference type="InterPro" id="IPR012677">
    <property type="entry name" value="Nucleotide-bd_a/b_plait_sf"/>
</dbReference>
<dbReference type="CDD" id="cd22585">
    <property type="entry name" value="Rcat_RBR_DEAH12-like"/>
    <property type="match status" value="1"/>
</dbReference>
<dbReference type="Pfam" id="PF13445">
    <property type="entry name" value="zf-RING_UBOX"/>
    <property type="match status" value="1"/>
</dbReference>
<organism evidence="13 14">
    <name type="scientific">Pycnoporus cinnabarinus</name>
    <name type="common">Cinnabar-red polypore</name>
    <name type="synonym">Trametes cinnabarina</name>
    <dbReference type="NCBI Taxonomy" id="5643"/>
    <lineage>
        <taxon>Eukaryota</taxon>
        <taxon>Fungi</taxon>
        <taxon>Dikarya</taxon>
        <taxon>Basidiomycota</taxon>
        <taxon>Agaricomycotina</taxon>
        <taxon>Agaricomycetes</taxon>
        <taxon>Polyporales</taxon>
        <taxon>Polyporaceae</taxon>
        <taxon>Trametes</taxon>
    </lineage>
</organism>
<evidence type="ECO:0000256" key="4">
    <source>
        <dbReference type="ARBA" id="ARBA00022723"/>
    </source>
</evidence>
<evidence type="ECO:0000256" key="9">
    <source>
        <dbReference type="PROSITE-ProRule" id="PRU00175"/>
    </source>
</evidence>
<dbReference type="InterPro" id="IPR031127">
    <property type="entry name" value="E3_UB_ligase_RBR"/>
</dbReference>
<evidence type="ECO:0000256" key="5">
    <source>
        <dbReference type="ARBA" id="ARBA00022737"/>
    </source>
</evidence>
<comment type="caution">
    <text evidence="13">The sequence shown here is derived from an EMBL/GenBank/DDBJ whole genome shotgun (WGS) entry which is preliminary data.</text>
</comment>
<keyword evidence="3" id="KW-0808">Transferase</keyword>
<keyword evidence="6 9" id="KW-0863">Zinc-finger</keyword>
<dbReference type="Pfam" id="PF00076">
    <property type="entry name" value="RRM_1"/>
    <property type="match status" value="1"/>
</dbReference>
<keyword evidence="8" id="KW-0862">Zinc</keyword>
<dbReference type="InterPro" id="IPR013087">
    <property type="entry name" value="Znf_C2H2_type"/>
</dbReference>
<dbReference type="PROSITE" id="PS00028">
    <property type="entry name" value="ZINC_FINGER_C2H2_1"/>
    <property type="match status" value="1"/>
</dbReference>
<evidence type="ECO:0000259" key="12">
    <source>
        <dbReference type="PROSITE" id="PS51873"/>
    </source>
</evidence>
<feature type="domain" description="RING-type" evidence="12">
    <location>
        <begin position="891"/>
        <end position="1102"/>
    </location>
</feature>